<evidence type="ECO:0000259" key="13">
    <source>
        <dbReference type="SMART" id="SM00852"/>
    </source>
</evidence>
<evidence type="ECO:0000256" key="3">
    <source>
        <dbReference type="ARBA" id="ARBA00005046"/>
    </source>
</evidence>
<evidence type="ECO:0000313" key="15">
    <source>
        <dbReference type="Proteomes" id="UP000255099"/>
    </source>
</evidence>
<proteinExistence type="inferred from homology"/>
<dbReference type="GO" id="GO:0005829">
    <property type="term" value="C:cytosol"/>
    <property type="evidence" value="ECO:0007669"/>
    <property type="project" value="TreeGrafter"/>
</dbReference>
<dbReference type="InterPro" id="IPR036425">
    <property type="entry name" value="MoaB/Mog-like_dom_sf"/>
</dbReference>
<sequence length="388" mass="41251">MDFTAGLMPLDTALAQMLDRITPLNATETVPLLQAFSRVTAHDIVSPLDVPGFDNAAMDGYAVRLNDLRDGAALPVAGKAFAGQPFNDAWPSGTCIRIMTGAPVPEGCDAVVMQEETEQTDAGVRFIAPVKAGQHIRRRGEDIAHGAVVFPAGTPLTVAELPVLASLGIAEVEVVRKVRVAVFSTGDELQLPGQPLGDGQIYDTNRLAVHLMLQQLGYEVINLGIIPDDPAKLRDAFIDADQQADVVISSGGVSVGEADYTKTILEELGEIGFWKLAIKPGKPFAFGKLSSSWFCGLPGNPVSATVTFCQLVQPLLAKLSGKHGPASGAPPAGPRRHAPEKVAWPPRFSARYSAAQPGRRTGGEHHRPSGLAHFQLLQPRQLLYRAGA</sequence>
<comment type="catalytic activity">
    <reaction evidence="10">
        <text>adenylyl-molybdopterin + molybdate = Mo-molybdopterin + AMP + H(+)</text>
        <dbReference type="Rhea" id="RHEA:35047"/>
        <dbReference type="ChEBI" id="CHEBI:15378"/>
        <dbReference type="ChEBI" id="CHEBI:36264"/>
        <dbReference type="ChEBI" id="CHEBI:62727"/>
        <dbReference type="ChEBI" id="CHEBI:71302"/>
        <dbReference type="ChEBI" id="CHEBI:456215"/>
        <dbReference type="EC" id="2.10.1.1"/>
    </reaction>
</comment>
<dbReference type="GO" id="GO:0061599">
    <property type="term" value="F:molybdopterin molybdotransferase activity"/>
    <property type="evidence" value="ECO:0007669"/>
    <property type="project" value="UniProtKB-UniRule"/>
</dbReference>
<dbReference type="Gene3D" id="3.90.105.10">
    <property type="entry name" value="Molybdopterin biosynthesis moea protein, domain 2"/>
    <property type="match status" value="1"/>
</dbReference>
<comment type="pathway">
    <text evidence="3 11">Cofactor biosynthesis; molybdopterin biosynthesis.</text>
</comment>
<dbReference type="EMBL" id="UGLB01000003">
    <property type="protein sequence ID" value="STT49633.1"/>
    <property type="molecule type" value="Genomic_DNA"/>
</dbReference>
<dbReference type="CDD" id="cd00887">
    <property type="entry name" value="MoeA"/>
    <property type="match status" value="1"/>
</dbReference>
<keyword evidence="8 11" id="KW-0460">Magnesium</keyword>
<dbReference type="SMART" id="SM00852">
    <property type="entry name" value="MoCF_biosynth"/>
    <property type="match status" value="1"/>
</dbReference>
<dbReference type="Pfam" id="PF00994">
    <property type="entry name" value="MoCF_biosynth"/>
    <property type="match status" value="1"/>
</dbReference>
<evidence type="ECO:0000256" key="8">
    <source>
        <dbReference type="ARBA" id="ARBA00022842"/>
    </source>
</evidence>
<dbReference type="PROSITE" id="PS01079">
    <property type="entry name" value="MOCF_BIOSYNTHESIS_2"/>
    <property type="match status" value="1"/>
</dbReference>
<evidence type="ECO:0000256" key="12">
    <source>
        <dbReference type="SAM" id="MobiDB-lite"/>
    </source>
</evidence>
<dbReference type="InterPro" id="IPR038987">
    <property type="entry name" value="MoeA-like"/>
</dbReference>
<evidence type="ECO:0000256" key="11">
    <source>
        <dbReference type="RuleBase" id="RU365090"/>
    </source>
</evidence>
<keyword evidence="7 11" id="KW-0479">Metal-binding</keyword>
<accession>A0A377W4R3</accession>
<dbReference type="PANTHER" id="PTHR10192:SF5">
    <property type="entry name" value="GEPHYRIN"/>
    <property type="match status" value="1"/>
</dbReference>
<dbReference type="EC" id="2.10.1.1" evidence="11"/>
<evidence type="ECO:0000256" key="10">
    <source>
        <dbReference type="ARBA" id="ARBA00047317"/>
    </source>
</evidence>
<dbReference type="Gene3D" id="3.40.980.10">
    <property type="entry name" value="MoaB/Mog-like domain"/>
    <property type="match status" value="1"/>
</dbReference>
<comment type="cofactor">
    <cofactor evidence="1 11">
        <name>Mg(2+)</name>
        <dbReference type="ChEBI" id="CHEBI:18420"/>
    </cofactor>
</comment>
<organism evidence="14 15">
    <name type="scientific">Klebsiella pneumoniae</name>
    <dbReference type="NCBI Taxonomy" id="573"/>
    <lineage>
        <taxon>Bacteria</taxon>
        <taxon>Pseudomonadati</taxon>
        <taxon>Pseudomonadota</taxon>
        <taxon>Gammaproteobacteria</taxon>
        <taxon>Enterobacterales</taxon>
        <taxon>Enterobacteriaceae</taxon>
        <taxon>Klebsiella/Raoultella group</taxon>
        <taxon>Klebsiella</taxon>
        <taxon>Klebsiella pneumoniae complex</taxon>
    </lineage>
</organism>
<dbReference type="InterPro" id="IPR001453">
    <property type="entry name" value="MoaB/Mog_dom"/>
</dbReference>
<dbReference type="NCBIfam" id="NF007960">
    <property type="entry name" value="PRK10680.1"/>
    <property type="match status" value="1"/>
</dbReference>
<dbReference type="SUPFAM" id="SSF53218">
    <property type="entry name" value="Molybdenum cofactor biosynthesis proteins"/>
    <property type="match status" value="1"/>
</dbReference>
<keyword evidence="6 11" id="KW-0808">Transferase</keyword>
<evidence type="ECO:0000256" key="1">
    <source>
        <dbReference type="ARBA" id="ARBA00001946"/>
    </source>
</evidence>
<dbReference type="FunFam" id="3.40.980.10:FF:000004">
    <property type="entry name" value="Molybdopterin molybdenumtransferase"/>
    <property type="match status" value="1"/>
</dbReference>
<gene>
    <name evidence="14" type="primary">moeA</name>
    <name evidence="14" type="ORF">NCTC9637_04595</name>
</gene>
<evidence type="ECO:0000256" key="4">
    <source>
        <dbReference type="ARBA" id="ARBA00010763"/>
    </source>
</evidence>
<feature type="domain" description="MoaB/Mog" evidence="13">
    <location>
        <begin position="181"/>
        <end position="318"/>
    </location>
</feature>
<evidence type="ECO:0000256" key="7">
    <source>
        <dbReference type="ARBA" id="ARBA00022723"/>
    </source>
</evidence>
<keyword evidence="5 11" id="KW-0500">Molybdenum</keyword>
<keyword evidence="9 11" id="KW-0501">Molybdenum cofactor biosynthesis</keyword>
<reference evidence="14 15" key="1">
    <citation type="submission" date="2018-06" db="EMBL/GenBank/DDBJ databases">
        <authorList>
            <consortium name="Pathogen Informatics"/>
            <person name="Doyle S."/>
        </authorList>
    </citation>
    <scope>NUCLEOTIDE SEQUENCE [LARGE SCALE GENOMIC DNA]</scope>
    <source>
        <strain evidence="14 15">NCTC9637</strain>
    </source>
</reference>
<comment type="function">
    <text evidence="2 11">Catalyzes the insertion of molybdate into adenylated molybdopterin with the concomitant release of AMP.</text>
</comment>
<dbReference type="FunFam" id="2.170.190.11:FF:000001">
    <property type="entry name" value="Molybdopterin molybdenumtransferase"/>
    <property type="match status" value="1"/>
</dbReference>
<evidence type="ECO:0000256" key="5">
    <source>
        <dbReference type="ARBA" id="ARBA00022505"/>
    </source>
</evidence>
<dbReference type="InterPro" id="IPR005110">
    <property type="entry name" value="MoeA_linker/N"/>
</dbReference>
<evidence type="ECO:0000256" key="9">
    <source>
        <dbReference type="ARBA" id="ARBA00023150"/>
    </source>
</evidence>
<dbReference type="NCBIfam" id="TIGR00177">
    <property type="entry name" value="molyb_syn"/>
    <property type="match status" value="1"/>
</dbReference>
<feature type="region of interest" description="Disordered" evidence="12">
    <location>
        <begin position="322"/>
        <end position="341"/>
    </location>
</feature>
<name>A0A377W4R3_KLEPN</name>
<dbReference type="UniPathway" id="UPA00344"/>
<comment type="similarity">
    <text evidence="4 11">Belongs to the MoeA family.</text>
</comment>
<dbReference type="InterPro" id="IPR036135">
    <property type="entry name" value="MoeA_linker/N_sf"/>
</dbReference>
<protein>
    <recommendedName>
        <fullName evidence="11">Molybdopterin molybdenumtransferase</fullName>
        <ecNumber evidence="11">2.10.1.1</ecNumber>
    </recommendedName>
</protein>
<dbReference type="SUPFAM" id="SSF63882">
    <property type="entry name" value="MoeA N-terminal region -like"/>
    <property type="match status" value="1"/>
</dbReference>
<dbReference type="PANTHER" id="PTHR10192">
    <property type="entry name" value="MOLYBDOPTERIN BIOSYNTHESIS PROTEIN"/>
    <property type="match status" value="1"/>
</dbReference>
<evidence type="ECO:0000256" key="6">
    <source>
        <dbReference type="ARBA" id="ARBA00022679"/>
    </source>
</evidence>
<dbReference type="Gene3D" id="2.170.190.11">
    <property type="entry name" value="Molybdopterin biosynthesis moea protein, domain 3"/>
    <property type="match status" value="1"/>
</dbReference>
<dbReference type="GO" id="GO:0046872">
    <property type="term" value="F:metal ion binding"/>
    <property type="evidence" value="ECO:0007669"/>
    <property type="project" value="UniProtKB-UniRule"/>
</dbReference>
<dbReference type="AlphaFoldDB" id="A0A377W4R3"/>
<dbReference type="Pfam" id="PF03453">
    <property type="entry name" value="MoeA_N"/>
    <property type="match status" value="1"/>
</dbReference>
<dbReference type="GO" id="GO:0006777">
    <property type="term" value="P:Mo-molybdopterin cofactor biosynthetic process"/>
    <property type="evidence" value="ECO:0007669"/>
    <property type="project" value="UniProtKB-UniRule"/>
</dbReference>
<evidence type="ECO:0000256" key="2">
    <source>
        <dbReference type="ARBA" id="ARBA00002901"/>
    </source>
</evidence>
<dbReference type="Proteomes" id="UP000255099">
    <property type="component" value="Unassembled WGS sequence"/>
</dbReference>
<dbReference type="NCBIfam" id="NF045515">
    <property type="entry name" value="Glp_gephyrin"/>
    <property type="match status" value="1"/>
</dbReference>
<evidence type="ECO:0000313" key="14">
    <source>
        <dbReference type="EMBL" id="STT49633.1"/>
    </source>
</evidence>
<dbReference type="InterPro" id="IPR008284">
    <property type="entry name" value="MoCF_biosynth_CS"/>
</dbReference>